<evidence type="ECO:0000313" key="10">
    <source>
        <dbReference type="EMBL" id="VFJ51912.1"/>
    </source>
</evidence>
<keyword evidence="6 8" id="KW-0592">Phosphate transport</keyword>
<evidence type="ECO:0000313" key="11">
    <source>
        <dbReference type="EMBL" id="VFJ53759.1"/>
    </source>
</evidence>
<dbReference type="PANTHER" id="PTHR42930:SF3">
    <property type="entry name" value="PHOSPHATE-SPECIFIC TRANSPORT SYSTEM ACCESSORY PROTEIN PHOU"/>
    <property type="match status" value="1"/>
</dbReference>
<dbReference type="EMBL" id="CAADEY010000040">
    <property type="protein sequence ID" value="VFJ53759.1"/>
    <property type="molecule type" value="Genomic_DNA"/>
</dbReference>
<evidence type="ECO:0000256" key="8">
    <source>
        <dbReference type="PIRNR" id="PIRNR003107"/>
    </source>
</evidence>
<feature type="domain" description="PhoU" evidence="9">
    <location>
        <begin position="125"/>
        <end position="209"/>
    </location>
</feature>
<dbReference type="EMBL" id="CAADEX010000035">
    <property type="protein sequence ID" value="VFJ51912.1"/>
    <property type="molecule type" value="Genomic_DNA"/>
</dbReference>
<comment type="subunit">
    <text evidence="3 8">Homodimer.</text>
</comment>
<dbReference type="SUPFAM" id="SSF109755">
    <property type="entry name" value="PhoU-like"/>
    <property type="match status" value="1"/>
</dbReference>
<dbReference type="InterPro" id="IPR026022">
    <property type="entry name" value="PhoU_dom"/>
</dbReference>
<dbReference type="InterPro" id="IPR028366">
    <property type="entry name" value="PhoU"/>
</dbReference>
<organism evidence="10">
    <name type="scientific">Candidatus Kentrum sp. DK</name>
    <dbReference type="NCBI Taxonomy" id="2126562"/>
    <lineage>
        <taxon>Bacteria</taxon>
        <taxon>Pseudomonadati</taxon>
        <taxon>Pseudomonadota</taxon>
        <taxon>Gammaproteobacteria</taxon>
        <taxon>Candidatus Kentrum</taxon>
    </lineage>
</organism>
<proteinExistence type="inferred from homology"/>
<dbReference type="PANTHER" id="PTHR42930">
    <property type="entry name" value="PHOSPHATE-SPECIFIC TRANSPORT SYSTEM ACCESSORY PROTEIN PHOU"/>
    <property type="match status" value="1"/>
</dbReference>
<dbReference type="FunFam" id="1.20.58.220:FF:000004">
    <property type="entry name" value="Phosphate-specific transport system accessory protein PhoU"/>
    <property type="match status" value="1"/>
</dbReference>
<comment type="subcellular location">
    <subcellularLocation>
        <location evidence="1 8">Cytoplasm</location>
    </subcellularLocation>
</comment>
<dbReference type="GO" id="GO:0006817">
    <property type="term" value="P:phosphate ion transport"/>
    <property type="evidence" value="ECO:0007669"/>
    <property type="project" value="UniProtKB-KW"/>
</dbReference>
<evidence type="ECO:0000256" key="5">
    <source>
        <dbReference type="ARBA" id="ARBA00022490"/>
    </source>
</evidence>
<evidence type="ECO:0000256" key="7">
    <source>
        <dbReference type="ARBA" id="ARBA00056181"/>
    </source>
</evidence>
<dbReference type="InterPro" id="IPR038078">
    <property type="entry name" value="PhoU-like_sf"/>
</dbReference>
<keyword evidence="4 8" id="KW-0813">Transport</keyword>
<name>A0A450SG24_9GAMM</name>
<comment type="function">
    <text evidence="7 8">Plays a role in the regulation of phosphate uptake.</text>
</comment>
<evidence type="ECO:0000256" key="4">
    <source>
        <dbReference type="ARBA" id="ARBA00022448"/>
    </source>
</evidence>
<feature type="domain" description="PhoU" evidence="9">
    <location>
        <begin position="22"/>
        <end position="108"/>
    </location>
</feature>
<comment type="similarity">
    <text evidence="2 8">Belongs to the PhoU family.</text>
</comment>
<dbReference type="Pfam" id="PF01895">
    <property type="entry name" value="PhoU"/>
    <property type="match status" value="2"/>
</dbReference>
<reference evidence="10" key="1">
    <citation type="submission" date="2019-02" db="EMBL/GenBank/DDBJ databases">
        <authorList>
            <person name="Gruber-Vodicka R. H."/>
            <person name="Seah K. B. B."/>
        </authorList>
    </citation>
    <scope>NUCLEOTIDE SEQUENCE</scope>
    <source>
        <strain evidence="11">BECK_DK161</strain>
        <strain evidence="10">BECK_DK47</strain>
    </source>
</reference>
<sequence length="232" mass="26062">MTQHTVHRFDEELHDIRNRVMAMGGLAERQLSDAMTALMTGDSTLADTVKRNDRQLNQMDRDIDSACTLVLARRTPVAIDLRLVLSVTKIINNLERIGDESKKIAKIVLMGFQNAQTLDVLSSLDDMGEQVKKTLHNCLDSLARFDTKLAGKLYKEDQKINSYYNAILGDMLIAAMRGECKSTSDILCICWVTRALERIGDHCRNIGEHVIYLVDGKDVRYTGSPSTEDEAQ</sequence>
<accession>A0A450SG24</accession>
<evidence type="ECO:0000256" key="6">
    <source>
        <dbReference type="ARBA" id="ARBA00022592"/>
    </source>
</evidence>
<dbReference type="GO" id="GO:0030643">
    <property type="term" value="P:intracellular phosphate ion homeostasis"/>
    <property type="evidence" value="ECO:0007669"/>
    <property type="project" value="InterPro"/>
</dbReference>
<keyword evidence="5 8" id="KW-0963">Cytoplasm</keyword>
<evidence type="ECO:0000256" key="3">
    <source>
        <dbReference type="ARBA" id="ARBA00011738"/>
    </source>
</evidence>
<dbReference type="AlphaFoldDB" id="A0A450SG24"/>
<evidence type="ECO:0000256" key="2">
    <source>
        <dbReference type="ARBA" id="ARBA00008107"/>
    </source>
</evidence>
<evidence type="ECO:0000259" key="9">
    <source>
        <dbReference type="Pfam" id="PF01895"/>
    </source>
</evidence>
<dbReference type="Gene3D" id="1.20.58.220">
    <property type="entry name" value="Phosphate transport system protein phou homolog 2, domain 2"/>
    <property type="match status" value="2"/>
</dbReference>
<dbReference type="GO" id="GO:0045936">
    <property type="term" value="P:negative regulation of phosphate metabolic process"/>
    <property type="evidence" value="ECO:0007669"/>
    <property type="project" value="InterPro"/>
</dbReference>
<dbReference type="NCBIfam" id="TIGR02135">
    <property type="entry name" value="phoU_full"/>
    <property type="match status" value="1"/>
</dbReference>
<gene>
    <name evidence="10" type="ORF">BECKDK2373B_GA0170837_10356</name>
    <name evidence="11" type="ORF">BECKDK2373C_GA0170839_104027</name>
</gene>
<dbReference type="GO" id="GO:0005737">
    <property type="term" value="C:cytoplasm"/>
    <property type="evidence" value="ECO:0007669"/>
    <property type="project" value="UniProtKB-SubCell"/>
</dbReference>
<dbReference type="PIRSF" id="PIRSF003107">
    <property type="entry name" value="PhoU"/>
    <property type="match status" value="1"/>
</dbReference>
<evidence type="ECO:0000256" key="1">
    <source>
        <dbReference type="ARBA" id="ARBA00004496"/>
    </source>
</evidence>
<protein>
    <recommendedName>
        <fullName evidence="8">Phosphate-specific transport system accessory protein PhoU</fullName>
    </recommendedName>
</protein>